<dbReference type="RefSeq" id="WP_338293351.1">
    <property type="nucleotide sequence ID" value="NZ_AP027272.1"/>
</dbReference>
<evidence type="ECO:0000256" key="14">
    <source>
        <dbReference type="ARBA" id="ARBA00064003"/>
    </source>
</evidence>
<keyword evidence="12" id="KW-0902">Two-component regulatory system</keyword>
<dbReference type="AlphaFoldDB" id="A0AA48HRG7"/>
<keyword evidence="9" id="KW-0418">Kinase</keyword>
<dbReference type="SUPFAM" id="SSF47384">
    <property type="entry name" value="Homodimeric domain of signal transducing histidine kinase"/>
    <property type="match status" value="1"/>
</dbReference>
<dbReference type="InterPro" id="IPR003594">
    <property type="entry name" value="HATPase_dom"/>
</dbReference>
<evidence type="ECO:0000256" key="3">
    <source>
        <dbReference type="ARBA" id="ARBA00012438"/>
    </source>
</evidence>
<evidence type="ECO:0000256" key="15">
    <source>
        <dbReference type="ARBA" id="ARBA00068150"/>
    </source>
</evidence>
<dbReference type="CDD" id="cd17546">
    <property type="entry name" value="REC_hyHK_CKI1_RcsC-like"/>
    <property type="match status" value="1"/>
</dbReference>
<feature type="domain" description="Response regulatory" evidence="20">
    <location>
        <begin position="643"/>
        <end position="757"/>
    </location>
</feature>
<dbReference type="PROSITE" id="PS50894">
    <property type="entry name" value="HPT"/>
    <property type="match status" value="1"/>
</dbReference>
<dbReference type="InterPro" id="IPR036097">
    <property type="entry name" value="HisK_dim/P_sf"/>
</dbReference>
<evidence type="ECO:0000256" key="4">
    <source>
        <dbReference type="ARBA" id="ARBA00022475"/>
    </source>
</evidence>
<feature type="modified residue" description="Phosphohistidine" evidence="16">
    <location>
        <position position="810"/>
    </location>
</feature>
<dbReference type="GO" id="GO:0005524">
    <property type="term" value="F:ATP binding"/>
    <property type="evidence" value="ECO:0007669"/>
    <property type="project" value="UniProtKB-KW"/>
</dbReference>
<keyword evidence="10" id="KW-0067">ATP-binding</keyword>
<dbReference type="SMART" id="SM00387">
    <property type="entry name" value="HATPase_c"/>
    <property type="match status" value="1"/>
</dbReference>
<evidence type="ECO:0000313" key="23">
    <source>
        <dbReference type="EMBL" id="BDX07362.1"/>
    </source>
</evidence>
<dbReference type="Gene3D" id="6.10.340.10">
    <property type="match status" value="1"/>
</dbReference>
<dbReference type="Pfam" id="PF00512">
    <property type="entry name" value="HisKA"/>
    <property type="match status" value="1"/>
</dbReference>
<dbReference type="Gene3D" id="3.40.50.2300">
    <property type="match status" value="1"/>
</dbReference>
<keyword evidence="24" id="KW-1185">Reference proteome</keyword>
<dbReference type="GO" id="GO:0000155">
    <property type="term" value="F:phosphorelay sensor kinase activity"/>
    <property type="evidence" value="ECO:0007669"/>
    <property type="project" value="InterPro"/>
</dbReference>
<dbReference type="InterPro" id="IPR036890">
    <property type="entry name" value="HATPase_C_sf"/>
</dbReference>
<dbReference type="Pfam" id="PF02518">
    <property type="entry name" value="HATPase_c"/>
    <property type="match status" value="1"/>
</dbReference>
<evidence type="ECO:0000256" key="13">
    <source>
        <dbReference type="ARBA" id="ARBA00023136"/>
    </source>
</evidence>
<keyword evidence="13 18" id="KW-0472">Membrane</keyword>
<dbReference type="CDD" id="cd16922">
    <property type="entry name" value="HATPase_EvgS-ArcB-TorS-like"/>
    <property type="match status" value="1"/>
</dbReference>
<dbReference type="Pfam" id="PF00072">
    <property type="entry name" value="Response_reg"/>
    <property type="match status" value="1"/>
</dbReference>
<feature type="modified residue" description="4-aspartylphosphate" evidence="17">
    <location>
        <position position="692"/>
    </location>
</feature>
<feature type="transmembrane region" description="Helical" evidence="18">
    <location>
        <begin position="277"/>
        <end position="296"/>
    </location>
</feature>
<dbReference type="CDD" id="cd00082">
    <property type="entry name" value="HisKA"/>
    <property type="match status" value="1"/>
</dbReference>
<reference evidence="23" key="1">
    <citation type="submission" date="2023-01" db="EMBL/GenBank/DDBJ databases">
        <title>Complete genome sequence of Planctobacterium marinum strain Dej080120_11.</title>
        <authorList>
            <person name="Ueki S."/>
            <person name="Maruyama F."/>
        </authorList>
    </citation>
    <scope>NUCLEOTIDE SEQUENCE</scope>
    <source>
        <strain evidence="23">Dej080120_11</strain>
    </source>
</reference>
<evidence type="ECO:0000256" key="9">
    <source>
        <dbReference type="ARBA" id="ARBA00022777"/>
    </source>
</evidence>
<name>A0AA48HRG7_9ALTE</name>
<keyword evidence="8" id="KW-0547">Nucleotide-binding</keyword>
<organism evidence="23 24">
    <name type="scientific">Planctobacterium marinum</name>
    <dbReference type="NCBI Taxonomy" id="1631968"/>
    <lineage>
        <taxon>Bacteria</taxon>
        <taxon>Pseudomonadati</taxon>
        <taxon>Pseudomonadota</taxon>
        <taxon>Gammaproteobacteria</taxon>
        <taxon>Alteromonadales</taxon>
        <taxon>Alteromonadaceae</taxon>
        <taxon>Planctobacterium</taxon>
    </lineage>
</organism>
<evidence type="ECO:0000256" key="12">
    <source>
        <dbReference type="ARBA" id="ARBA00023012"/>
    </source>
</evidence>
<dbReference type="SUPFAM" id="SSF52172">
    <property type="entry name" value="CheY-like"/>
    <property type="match status" value="1"/>
</dbReference>
<keyword evidence="7 18" id="KW-0812">Transmembrane</keyword>
<dbReference type="PROSITE" id="PS50885">
    <property type="entry name" value="HAMP"/>
    <property type="match status" value="1"/>
</dbReference>
<dbReference type="InterPro" id="IPR008207">
    <property type="entry name" value="Sig_transdc_His_kin_Hpt_dom"/>
</dbReference>
<feature type="transmembrane region" description="Helical" evidence="18">
    <location>
        <begin position="12"/>
        <end position="33"/>
    </location>
</feature>
<evidence type="ECO:0000256" key="8">
    <source>
        <dbReference type="ARBA" id="ARBA00022741"/>
    </source>
</evidence>
<dbReference type="CDD" id="cd06225">
    <property type="entry name" value="HAMP"/>
    <property type="match status" value="1"/>
</dbReference>
<dbReference type="EC" id="2.7.13.3" evidence="3"/>
<dbReference type="Gene3D" id="1.20.120.160">
    <property type="entry name" value="HPT domain"/>
    <property type="match status" value="1"/>
</dbReference>
<evidence type="ECO:0000259" key="21">
    <source>
        <dbReference type="PROSITE" id="PS50885"/>
    </source>
</evidence>
<dbReference type="SUPFAM" id="SSF55874">
    <property type="entry name" value="ATPase domain of HSP90 chaperone/DNA topoisomerase II/histidine kinase"/>
    <property type="match status" value="1"/>
</dbReference>
<dbReference type="FunFam" id="1.10.287.130:FF:000002">
    <property type="entry name" value="Two-component osmosensing histidine kinase"/>
    <property type="match status" value="1"/>
</dbReference>
<evidence type="ECO:0000256" key="5">
    <source>
        <dbReference type="ARBA" id="ARBA00022553"/>
    </source>
</evidence>
<keyword evidence="11 18" id="KW-1133">Transmembrane helix</keyword>
<dbReference type="PRINTS" id="PR00344">
    <property type="entry name" value="BCTRLSENSOR"/>
</dbReference>
<dbReference type="Gene3D" id="1.10.287.130">
    <property type="match status" value="1"/>
</dbReference>
<evidence type="ECO:0000256" key="6">
    <source>
        <dbReference type="ARBA" id="ARBA00022679"/>
    </source>
</evidence>
<feature type="domain" description="Histidine kinase" evidence="19">
    <location>
        <begin position="391"/>
        <end position="610"/>
    </location>
</feature>
<dbReference type="InterPro" id="IPR005467">
    <property type="entry name" value="His_kinase_dom"/>
</dbReference>
<comment type="subunit">
    <text evidence="14">At low DSF concentrations, interacts with RpfF.</text>
</comment>
<evidence type="ECO:0000259" key="22">
    <source>
        <dbReference type="PROSITE" id="PS50894"/>
    </source>
</evidence>
<sequence>MRWVGLQNKIFVLVTGLFSLVLVVTLFSIYNAARNQAEQQLQRQFDVGERVFSEKLQLIQQHLDSSLNTIAKDWALRKAIGEKQDTRSLEAIIENHAQRVDASLIWLFKPDLSLVAQTGTVTGLDFKREQAQFLRQQQGLRLMSFGDTHYMMAMAPVRAPKLIGWLVTGKQIDSQLLQDLRTLTSLQMTLVAIEEDELSGLLSASDHEAQLTENLMFSHITAQKSVSESLLIQTIGNAKLASHPILLGETLNRHYYLLLHDDADALLKPLNAFFVDVIPWFVIGILLAVLGSLAIARGITRPVATLLALVKKVAGGQYHQKIPISDSGELGELAKEFSHMQVAVMDREKKITAQAQELARASQAKYEAAIARQEQQVAEAANQAKSQFLANMSHEIRTPLNSIIGYSEMLNDEQLQPQQKNSAARTINVCGQHLLNIINNVLDVSKIEANKVELEWLSIDLVAFTEEIKTIVMQAASAKNIEVQLCYELPLPRAFVADPTRLKQSLVNLSNNAIKFTEQGSVTLKTSWLRAQQQISFDVIDTGIGMTKEQQSRLFSAFSQADQSTTRQHGGTGLGLYISKEFTELMGGEIKVSSSPGKGSTFSITLPYRATENAELIELESKLIALQDSDNVSQIQVPQLQGEILCADDNADNLRLAEYLIAKTGANLCTAVNGEEAFNSAMVEDFDLILMDMQMPHMSGVEATEILKSAGCVAPIVMLTANVDAQSKQEIDACGADGYFPKPIDTQKFYQMLANYLKPGDSATEAINQIDETELQQLRMQFIASLANYKTQIHGAMAQSDNKALASLCHQIKGNAPIYGLQKLADLAKQTETALLQAEDAHTAEQLVIQLIKEIEVIDG</sequence>
<dbReference type="PROSITE" id="PS50109">
    <property type="entry name" value="HIS_KIN"/>
    <property type="match status" value="1"/>
</dbReference>
<evidence type="ECO:0000256" key="16">
    <source>
        <dbReference type="PROSITE-ProRule" id="PRU00110"/>
    </source>
</evidence>
<evidence type="ECO:0000256" key="11">
    <source>
        <dbReference type="ARBA" id="ARBA00022989"/>
    </source>
</evidence>
<evidence type="ECO:0000313" key="24">
    <source>
        <dbReference type="Proteomes" id="UP001333710"/>
    </source>
</evidence>
<dbReference type="PANTHER" id="PTHR45339:SF1">
    <property type="entry name" value="HYBRID SIGNAL TRANSDUCTION HISTIDINE KINASE J"/>
    <property type="match status" value="1"/>
</dbReference>
<feature type="domain" description="HAMP" evidence="21">
    <location>
        <begin position="297"/>
        <end position="349"/>
    </location>
</feature>
<evidence type="ECO:0000256" key="10">
    <source>
        <dbReference type="ARBA" id="ARBA00022840"/>
    </source>
</evidence>
<keyword evidence="6" id="KW-0808">Transferase</keyword>
<evidence type="ECO:0000256" key="17">
    <source>
        <dbReference type="PROSITE-ProRule" id="PRU00169"/>
    </source>
</evidence>
<accession>A0AA48HRG7</accession>
<keyword evidence="5 17" id="KW-0597">Phosphoprotein</keyword>
<proteinExistence type="predicted"/>
<dbReference type="GO" id="GO:0005886">
    <property type="term" value="C:plasma membrane"/>
    <property type="evidence" value="ECO:0007669"/>
    <property type="project" value="UniProtKB-SubCell"/>
</dbReference>
<evidence type="ECO:0000256" key="18">
    <source>
        <dbReference type="SAM" id="Phobius"/>
    </source>
</evidence>
<keyword evidence="4" id="KW-1003">Cell membrane</keyword>
<dbReference type="InterPro" id="IPR036641">
    <property type="entry name" value="HPT_dom_sf"/>
</dbReference>
<dbReference type="SUPFAM" id="SSF158472">
    <property type="entry name" value="HAMP domain-like"/>
    <property type="match status" value="1"/>
</dbReference>
<evidence type="ECO:0000259" key="20">
    <source>
        <dbReference type="PROSITE" id="PS50110"/>
    </source>
</evidence>
<feature type="domain" description="HPt" evidence="22">
    <location>
        <begin position="771"/>
        <end position="860"/>
    </location>
</feature>
<evidence type="ECO:0000256" key="2">
    <source>
        <dbReference type="ARBA" id="ARBA00004651"/>
    </source>
</evidence>
<dbReference type="PROSITE" id="PS50110">
    <property type="entry name" value="RESPONSE_REGULATORY"/>
    <property type="match status" value="1"/>
</dbReference>
<dbReference type="PANTHER" id="PTHR45339">
    <property type="entry name" value="HYBRID SIGNAL TRANSDUCTION HISTIDINE KINASE J"/>
    <property type="match status" value="1"/>
</dbReference>
<evidence type="ECO:0000256" key="7">
    <source>
        <dbReference type="ARBA" id="ARBA00022692"/>
    </source>
</evidence>
<comment type="catalytic activity">
    <reaction evidence="1">
        <text>ATP + protein L-histidine = ADP + protein N-phospho-L-histidine.</text>
        <dbReference type="EC" id="2.7.13.3"/>
    </reaction>
</comment>
<evidence type="ECO:0000256" key="1">
    <source>
        <dbReference type="ARBA" id="ARBA00000085"/>
    </source>
</evidence>
<dbReference type="InterPro" id="IPR011006">
    <property type="entry name" value="CheY-like_superfamily"/>
</dbReference>
<dbReference type="FunFam" id="3.30.565.10:FF:000010">
    <property type="entry name" value="Sensor histidine kinase RcsC"/>
    <property type="match status" value="1"/>
</dbReference>
<comment type="subcellular location">
    <subcellularLocation>
        <location evidence="2">Cell membrane</location>
        <topology evidence="2">Multi-pass membrane protein</topology>
    </subcellularLocation>
</comment>
<dbReference type="InterPro" id="IPR004358">
    <property type="entry name" value="Sig_transdc_His_kin-like_C"/>
</dbReference>
<dbReference type="EMBL" id="AP027272">
    <property type="protein sequence ID" value="BDX07362.1"/>
    <property type="molecule type" value="Genomic_DNA"/>
</dbReference>
<gene>
    <name evidence="23" type="ORF">MACH26_28830</name>
</gene>
<dbReference type="Pfam" id="PF00672">
    <property type="entry name" value="HAMP"/>
    <property type="match status" value="1"/>
</dbReference>
<dbReference type="InterPro" id="IPR001789">
    <property type="entry name" value="Sig_transdc_resp-reg_receiver"/>
</dbReference>
<protein>
    <recommendedName>
        <fullName evidence="15">Sensory/regulatory protein RpfC</fullName>
        <ecNumber evidence="3">2.7.13.3</ecNumber>
    </recommendedName>
</protein>
<dbReference type="InterPro" id="IPR003660">
    <property type="entry name" value="HAMP_dom"/>
</dbReference>
<dbReference type="SMART" id="SM00304">
    <property type="entry name" value="HAMP"/>
    <property type="match status" value="1"/>
</dbReference>
<dbReference type="KEGG" id="pmaw:MACH26_28830"/>
<dbReference type="SMART" id="SM00448">
    <property type="entry name" value="REC"/>
    <property type="match status" value="1"/>
</dbReference>
<dbReference type="SUPFAM" id="SSF47226">
    <property type="entry name" value="Histidine-containing phosphotransfer domain, HPT domain"/>
    <property type="match status" value="1"/>
</dbReference>
<dbReference type="SMART" id="SM00388">
    <property type="entry name" value="HisKA"/>
    <property type="match status" value="1"/>
</dbReference>
<dbReference type="InterPro" id="IPR003661">
    <property type="entry name" value="HisK_dim/P_dom"/>
</dbReference>
<dbReference type="Proteomes" id="UP001333710">
    <property type="component" value="Chromosome"/>
</dbReference>
<dbReference type="Pfam" id="PF01627">
    <property type="entry name" value="Hpt"/>
    <property type="match status" value="1"/>
</dbReference>
<evidence type="ECO:0000259" key="19">
    <source>
        <dbReference type="PROSITE" id="PS50109"/>
    </source>
</evidence>
<dbReference type="Gene3D" id="3.30.565.10">
    <property type="entry name" value="Histidine kinase-like ATPase, C-terminal domain"/>
    <property type="match status" value="1"/>
</dbReference>